<dbReference type="Proteomes" id="UP001603857">
    <property type="component" value="Unassembled WGS sequence"/>
</dbReference>
<evidence type="ECO:0000256" key="4">
    <source>
        <dbReference type="ARBA" id="ARBA00023163"/>
    </source>
</evidence>
<dbReference type="Gene3D" id="2.40.330.10">
    <property type="entry name" value="DNA-binding pseudobarrel domain"/>
    <property type="match status" value="1"/>
</dbReference>
<dbReference type="Pfam" id="PF03754">
    <property type="entry name" value="At2g31720-like"/>
    <property type="match status" value="1"/>
</dbReference>
<gene>
    <name evidence="6" type="ORF">Fmac_025176</name>
</gene>
<comment type="caution">
    <text evidence="6">The sequence shown here is derived from an EMBL/GenBank/DDBJ whole genome shotgun (WGS) entry which is preliminary data.</text>
</comment>
<keyword evidence="5" id="KW-0539">Nucleus</keyword>
<evidence type="ECO:0000256" key="5">
    <source>
        <dbReference type="ARBA" id="ARBA00023242"/>
    </source>
</evidence>
<sequence length="247" mass="28820">MRDLKTLQELVASVTDSKSFENMNCKPFRPKLLDVAISQHASHLYNEEEFVQISHFSKTYLGVDLKSETKNIGMMTRKRSIEEMSKGKMVMPMNKESPKKIKIEHSSPILPAEFESWVKELNGDNVTFLMQKTLFHSDLDTNKNRLSMPINKIKTDFLTETEITKLEEREDTNGKGKLLGVEVQVLDPCLREFTLLLKKWDMERTSTLNLSKHWNNIVSTNKFKEKQELQIWSFRVDGKLYFILNKV</sequence>
<accession>A0ABD1LS27</accession>
<protein>
    <recommendedName>
        <fullName evidence="8">B3 domain-containing protein</fullName>
    </recommendedName>
</protein>
<evidence type="ECO:0000313" key="7">
    <source>
        <dbReference type="Proteomes" id="UP001603857"/>
    </source>
</evidence>
<dbReference type="PANTHER" id="PTHR31541">
    <property type="entry name" value="B3 DOMAIN PLANT PROTEIN-RELATED"/>
    <property type="match status" value="1"/>
</dbReference>
<evidence type="ECO:0000256" key="2">
    <source>
        <dbReference type="ARBA" id="ARBA00023015"/>
    </source>
</evidence>
<dbReference type="GO" id="GO:0005634">
    <property type="term" value="C:nucleus"/>
    <property type="evidence" value="ECO:0007669"/>
    <property type="project" value="UniProtKB-SubCell"/>
</dbReference>
<dbReference type="PANTHER" id="PTHR31541:SF33">
    <property type="entry name" value="DUF313 DOMAIN PROTEIN"/>
    <property type="match status" value="1"/>
</dbReference>
<keyword evidence="2" id="KW-0805">Transcription regulation</keyword>
<reference evidence="6 7" key="1">
    <citation type="submission" date="2024-08" db="EMBL/GenBank/DDBJ databases">
        <title>Insights into the chromosomal genome structure of Flemingia macrophylla.</title>
        <authorList>
            <person name="Ding Y."/>
            <person name="Zhao Y."/>
            <person name="Bi W."/>
            <person name="Wu M."/>
            <person name="Zhao G."/>
            <person name="Gong Y."/>
            <person name="Li W."/>
            <person name="Zhang P."/>
        </authorList>
    </citation>
    <scope>NUCLEOTIDE SEQUENCE [LARGE SCALE GENOMIC DNA]</scope>
    <source>
        <strain evidence="6">DYQJB</strain>
        <tissue evidence="6">Leaf</tissue>
    </source>
</reference>
<organism evidence="6 7">
    <name type="scientific">Flemingia macrophylla</name>
    <dbReference type="NCBI Taxonomy" id="520843"/>
    <lineage>
        <taxon>Eukaryota</taxon>
        <taxon>Viridiplantae</taxon>
        <taxon>Streptophyta</taxon>
        <taxon>Embryophyta</taxon>
        <taxon>Tracheophyta</taxon>
        <taxon>Spermatophyta</taxon>
        <taxon>Magnoliopsida</taxon>
        <taxon>eudicotyledons</taxon>
        <taxon>Gunneridae</taxon>
        <taxon>Pentapetalae</taxon>
        <taxon>rosids</taxon>
        <taxon>fabids</taxon>
        <taxon>Fabales</taxon>
        <taxon>Fabaceae</taxon>
        <taxon>Papilionoideae</taxon>
        <taxon>50 kb inversion clade</taxon>
        <taxon>NPAAA clade</taxon>
        <taxon>indigoferoid/millettioid clade</taxon>
        <taxon>Phaseoleae</taxon>
        <taxon>Flemingia</taxon>
    </lineage>
</organism>
<evidence type="ECO:0000256" key="3">
    <source>
        <dbReference type="ARBA" id="ARBA00023125"/>
    </source>
</evidence>
<dbReference type="InterPro" id="IPR015300">
    <property type="entry name" value="DNA-bd_pseudobarrel_sf"/>
</dbReference>
<dbReference type="SUPFAM" id="SSF101936">
    <property type="entry name" value="DNA-binding pseudobarrel domain"/>
    <property type="match status" value="1"/>
</dbReference>
<name>A0ABD1LS27_9FABA</name>
<dbReference type="GO" id="GO:0003677">
    <property type="term" value="F:DNA binding"/>
    <property type="evidence" value="ECO:0007669"/>
    <property type="project" value="UniProtKB-KW"/>
</dbReference>
<proteinExistence type="predicted"/>
<evidence type="ECO:0000313" key="6">
    <source>
        <dbReference type="EMBL" id="KAL2326118.1"/>
    </source>
</evidence>
<evidence type="ECO:0008006" key="8">
    <source>
        <dbReference type="Google" id="ProtNLM"/>
    </source>
</evidence>
<keyword evidence="3" id="KW-0238">DNA-binding</keyword>
<dbReference type="InterPro" id="IPR005508">
    <property type="entry name" value="At2g31720-like"/>
</dbReference>
<keyword evidence="4" id="KW-0804">Transcription</keyword>
<keyword evidence="7" id="KW-1185">Reference proteome</keyword>
<comment type="subcellular location">
    <subcellularLocation>
        <location evidence="1">Nucleus</location>
    </subcellularLocation>
</comment>
<evidence type="ECO:0000256" key="1">
    <source>
        <dbReference type="ARBA" id="ARBA00004123"/>
    </source>
</evidence>
<dbReference type="EMBL" id="JBGMDY010000008">
    <property type="protein sequence ID" value="KAL2326118.1"/>
    <property type="molecule type" value="Genomic_DNA"/>
</dbReference>
<dbReference type="AlphaFoldDB" id="A0ABD1LS27"/>